<dbReference type="GO" id="GO:0009024">
    <property type="term" value="F:tagatose-6-phosphate kinase activity"/>
    <property type="evidence" value="ECO:0007669"/>
    <property type="project" value="UniProtKB-EC"/>
</dbReference>
<dbReference type="PANTHER" id="PTHR46566">
    <property type="entry name" value="1-PHOSPHOFRUCTOKINASE-RELATED"/>
    <property type="match status" value="1"/>
</dbReference>
<dbReference type="FunFam" id="3.40.1190.20:FF:000103">
    <property type="entry name" value="Tagatose-6-phosphate kinase-like protein"/>
    <property type="match status" value="1"/>
</dbReference>
<dbReference type="InParanoid" id="E9AC77"/>
<dbReference type="InterPro" id="IPR011611">
    <property type="entry name" value="PfkB_dom"/>
</dbReference>
<dbReference type="Gene3D" id="3.40.1190.20">
    <property type="match status" value="1"/>
</dbReference>
<feature type="signal peptide" evidence="1">
    <location>
        <begin position="1"/>
        <end position="25"/>
    </location>
</feature>
<name>E9AC77_LEIMA</name>
<dbReference type="VEuPathDB" id="TriTrypDB:LmjF.02.0030"/>
<evidence type="ECO:0000259" key="2">
    <source>
        <dbReference type="Pfam" id="PF00294"/>
    </source>
</evidence>
<keyword evidence="3" id="KW-0418">Kinase</keyword>
<sequence>MRVCPLRRDVSLIVLLFGLTPTTFSFSATSHDASRTKATRTHTHTHTPLFPARPMGSPLIAVIGPNPAFQKTLALDELRVDEVNRAATVHSYTGGKGTNFCRASACCKESPHFCRTTLHTFVGGKTGERVIDLLHQEGIAVYPVTVPAETRTCITCLDTQNSTMTELIEPSAAVPDDAAKDMDRALLKALEHAGGMAIMGSLPDGSSPDLYTRWTEMAAAAQKPVLIDAVKGIEASLKVPGVHSILKVNMRELNKLTGQSTPESAFEYAMQMWTVRVLAVTDGPRSAYIQERGQPLQVVHIPKVDGVVSPLGAGDTADAIFLAKYIHGTTPVEAFRLALAAASANCLQKEAGVFAQHEMRRIADGITIGSSRPHSSSNTRA</sequence>
<feature type="chain" id="PRO_5003232593" evidence="1">
    <location>
        <begin position="26"/>
        <end position="381"/>
    </location>
</feature>
<dbReference type="KEGG" id="lma:LMJF_02_0030"/>
<protein>
    <submittedName>
        <fullName evidence="3">Tagatose-6-phosphate kinase-like protein</fullName>
        <ecNumber evidence="3">2.7.1.144</ecNumber>
    </submittedName>
</protein>
<accession>E9AC77</accession>
<dbReference type="InterPro" id="IPR029056">
    <property type="entry name" value="Ribokinase-like"/>
</dbReference>
<dbReference type="eggNOG" id="ENOG502S83D">
    <property type="taxonomic scope" value="Eukaryota"/>
</dbReference>
<dbReference type="Proteomes" id="UP000000542">
    <property type="component" value="Chromosome 2"/>
</dbReference>
<dbReference type="EMBL" id="FR796398">
    <property type="protein sequence ID" value="CBZ11891.1"/>
    <property type="molecule type" value="Genomic_DNA"/>
</dbReference>
<evidence type="ECO:0000313" key="3">
    <source>
        <dbReference type="EMBL" id="CBZ11891.1"/>
    </source>
</evidence>
<keyword evidence="3" id="KW-0808">Transferase</keyword>
<evidence type="ECO:0000256" key="1">
    <source>
        <dbReference type="SAM" id="SignalP"/>
    </source>
</evidence>
<dbReference type="SUPFAM" id="SSF53613">
    <property type="entry name" value="Ribokinase-like"/>
    <property type="match status" value="1"/>
</dbReference>
<dbReference type="Pfam" id="PF00294">
    <property type="entry name" value="PfkB"/>
    <property type="match status" value="1"/>
</dbReference>
<organism evidence="3 4">
    <name type="scientific">Leishmania major</name>
    <dbReference type="NCBI Taxonomy" id="5664"/>
    <lineage>
        <taxon>Eukaryota</taxon>
        <taxon>Discoba</taxon>
        <taxon>Euglenozoa</taxon>
        <taxon>Kinetoplastea</taxon>
        <taxon>Metakinetoplastina</taxon>
        <taxon>Trypanosomatida</taxon>
        <taxon>Trypanosomatidae</taxon>
        <taxon>Leishmaniinae</taxon>
        <taxon>Leishmania</taxon>
    </lineage>
</organism>
<dbReference type="VEuPathDB" id="TriTrypDB:LMJLV39_020005100"/>
<dbReference type="RefSeq" id="XP_003721608.1">
    <property type="nucleotide sequence ID" value="XM_003721560.1"/>
</dbReference>
<proteinExistence type="predicted"/>
<dbReference type="EC" id="2.7.1.144" evidence="3"/>
<dbReference type="STRING" id="5664.E9AC77"/>
<feature type="domain" description="Carbohydrate kinase PfkB" evidence="2">
    <location>
        <begin position="80"/>
        <end position="352"/>
    </location>
</feature>
<gene>
    <name evidence="3" type="ORF">LMJF_02_0030</name>
</gene>
<reference evidence="3 4" key="2">
    <citation type="journal article" date="2011" name="Genome Res.">
        <title>Chromosome and gene copy number variation allow major structural change between species and strains of Leishmania.</title>
        <authorList>
            <person name="Rogers M.B."/>
            <person name="Hilley J.D."/>
            <person name="Dickens N.J."/>
            <person name="Wilkes J."/>
            <person name="Bates P.A."/>
            <person name="Depledge D.P."/>
            <person name="Harris D."/>
            <person name="Her Y."/>
            <person name="Herzyk P."/>
            <person name="Imamura H."/>
            <person name="Otto T.D."/>
            <person name="Sanders M."/>
            <person name="Seeger K."/>
            <person name="Dujardin J.C."/>
            <person name="Berriman M."/>
            <person name="Smith D.F."/>
            <person name="Hertz-Fowler C."/>
            <person name="Mottram J.C."/>
        </authorList>
    </citation>
    <scope>NUCLEOTIDE SEQUENCE [LARGE SCALE GENOMIC DNA]</scope>
    <source>
        <strain evidence="4">MHOM/IL/81/Friedlin</strain>
    </source>
</reference>
<keyword evidence="4" id="KW-1185">Reference proteome</keyword>
<dbReference type="PANTHER" id="PTHR46566:SF2">
    <property type="entry name" value="ATP-DEPENDENT 6-PHOSPHOFRUCTOKINASE ISOZYME 2"/>
    <property type="match status" value="1"/>
</dbReference>
<reference evidence="3 4" key="1">
    <citation type="journal article" date="2005" name="Science">
        <title>The genome of the kinetoplastid parasite, Leishmania major.</title>
        <authorList>
            <person name="Ivens A.C."/>
            <person name="Peacock C.S."/>
            <person name="Worthey E.A."/>
            <person name="Murphy L."/>
            <person name="Aggarwal G."/>
            <person name="Berriman M."/>
            <person name="Sisk E."/>
            <person name="Rajandream M.A."/>
            <person name="Adlem E."/>
            <person name="Aert R."/>
            <person name="Anupama A."/>
            <person name="Apostolou Z."/>
            <person name="Attipoe P."/>
            <person name="Bason N."/>
            <person name="Bauser C."/>
            <person name="Beck A."/>
            <person name="Beverley S.M."/>
            <person name="Bianchettin G."/>
            <person name="Borzym K."/>
            <person name="Bothe G."/>
            <person name="Bruschi C.V."/>
            <person name="Collins M."/>
            <person name="Cadag E."/>
            <person name="Ciarloni L."/>
            <person name="Clayton C."/>
            <person name="Coulson R.M."/>
            <person name="Cronin A."/>
            <person name="Cruz A.K."/>
            <person name="Davies R.M."/>
            <person name="De Gaudenzi J."/>
            <person name="Dobson D.E."/>
            <person name="Duesterhoeft A."/>
            <person name="Fazelina G."/>
            <person name="Fosker N."/>
            <person name="Frasch A.C."/>
            <person name="Fraser A."/>
            <person name="Fuchs M."/>
            <person name="Gabel C."/>
            <person name="Goble A."/>
            <person name="Goffeau A."/>
            <person name="Harris D."/>
            <person name="Hertz-Fowler C."/>
            <person name="Hilbert H."/>
            <person name="Horn D."/>
            <person name="Huang Y."/>
            <person name="Klages S."/>
            <person name="Knights A."/>
            <person name="Kube M."/>
            <person name="Larke N."/>
            <person name="Litvin L."/>
            <person name="Lord A."/>
            <person name="Louie T."/>
            <person name="Marra M."/>
            <person name="Masuy D."/>
            <person name="Matthews K."/>
            <person name="Michaeli S."/>
            <person name="Mottram J.C."/>
            <person name="Muller-Auer S."/>
            <person name="Munden H."/>
            <person name="Nelson S."/>
            <person name="Norbertczak H."/>
            <person name="Oliver K."/>
            <person name="O'neil S."/>
            <person name="Pentony M."/>
            <person name="Pohl T.M."/>
            <person name="Price C."/>
            <person name="Purnelle B."/>
            <person name="Quail M.A."/>
            <person name="Rabbinowitsch E."/>
            <person name="Reinhardt R."/>
            <person name="Rieger M."/>
            <person name="Rinta J."/>
            <person name="Robben J."/>
            <person name="Robertson L."/>
            <person name="Ruiz J.C."/>
            <person name="Rutter S."/>
            <person name="Saunders D."/>
            <person name="Schafer M."/>
            <person name="Schein J."/>
            <person name="Schwartz D.C."/>
            <person name="Seeger K."/>
            <person name="Seyler A."/>
            <person name="Sharp S."/>
            <person name="Shin H."/>
            <person name="Sivam D."/>
            <person name="Squares R."/>
            <person name="Squares S."/>
            <person name="Tosato V."/>
            <person name="Vogt C."/>
            <person name="Volckaert G."/>
            <person name="Wambutt R."/>
            <person name="Warren T."/>
            <person name="Wedler H."/>
            <person name="Woodward J."/>
            <person name="Zhou S."/>
            <person name="Zimmermann W."/>
            <person name="Smith D.F."/>
            <person name="Blackwell J.M."/>
            <person name="Stuart K.D."/>
            <person name="Barrell B."/>
            <person name="Myler P.J."/>
        </authorList>
    </citation>
    <scope>NUCLEOTIDE SEQUENCE [LARGE SCALE GENOMIC DNA]</scope>
    <source>
        <strain evidence="4">MHOM/IL/81/Friedlin</strain>
    </source>
</reference>
<dbReference type="AlphaFoldDB" id="E9AC77"/>
<dbReference type="VEuPathDB" id="TriTrypDB:LMJSD75_020005100"/>
<dbReference type="VEuPathDB" id="TriTrypDB:LMJFC_020005500"/>
<dbReference type="GeneID" id="12981547"/>
<evidence type="ECO:0000313" key="4">
    <source>
        <dbReference type="Proteomes" id="UP000000542"/>
    </source>
</evidence>
<keyword evidence="1" id="KW-0732">Signal</keyword>
<dbReference type="HOGENOM" id="CLU_050013_0_2_1"/>